<feature type="domain" description="3-hydroxyisobutyrate dehydrogenase-like NAD-binding" evidence="4">
    <location>
        <begin position="179"/>
        <end position="290"/>
    </location>
</feature>
<proteinExistence type="predicted"/>
<dbReference type="Pfam" id="PF03446">
    <property type="entry name" value="NAD_binding_2"/>
    <property type="match status" value="1"/>
</dbReference>
<dbReference type="InterPro" id="IPR036291">
    <property type="entry name" value="NAD(P)-bd_dom_sf"/>
</dbReference>
<dbReference type="InterPro" id="IPR006115">
    <property type="entry name" value="6PGDH_NADP-bd"/>
</dbReference>
<dbReference type="PANTHER" id="PTHR43060:SF15">
    <property type="entry name" value="3-HYDROXYISOBUTYRATE DEHYDROGENASE-LIKE 1, MITOCHONDRIAL-RELATED"/>
    <property type="match status" value="1"/>
</dbReference>
<dbReference type="InterPro" id="IPR008927">
    <property type="entry name" value="6-PGluconate_DH-like_C_sf"/>
</dbReference>
<evidence type="ECO:0000259" key="3">
    <source>
        <dbReference type="Pfam" id="PF03446"/>
    </source>
</evidence>
<dbReference type="Gene3D" id="1.10.1040.10">
    <property type="entry name" value="N-(1-d-carboxylethyl)-l-norvaline Dehydrogenase, domain 2"/>
    <property type="match status" value="1"/>
</dbReference>
<comment type="caution">
    <text evidence="5">The sequence shown here is derived from an EMBL/GenBank/DDBJ whole genome shotgun (WGS) entry which is preliminary data.</text>
</comment>
<keyword evidence="1" id="KW-0560">Oxidoreductase</keyword>
<organism evidence="5 6">
    <name type="scientific">Thalassococcus lentus</name>
    <dbReference type="NCBI Taxonomy" id="1210524"/>
    <lineage>
        <taxon>Bacteria</taxon>
        <taxon>Pseudomonadati</taxon>
        <taxon>Pseudomonadota</taxon>
        <taxon>Alphaproteobacteria</taxon>
        <taxon>Rhodobacterales</taxon>
        <taxon>Roseobacteraceae</taxon>
        <taxon>Thalassococcus</taxon>
    </lineage>
</organism>
<reference evidence="5 6" key="1">
    <citation type="submission" date="2023-01" db="EMBL/GenBank/DDBJ databases">
        <title>Thalassococcus onchidii sp. nov., isolated from a marine invertebrate from the South China Sea.</title>
        <authorList>
            <person name="Xu S."/>
            <person name="Liu Z."/>
            <person name="Xu Y."/>
        </authorList>
    </citation>
    <scope>NUCLEOTIDE SEQUENCE [LARGE SCALE GENOMIC DNA]</scope>
    <source>
        <strain evidence="5 6">KCTC 32084</strain>
    </source>
</reference>
<dbReference type="InterPro" id="IPR029154">
    <property type="entry name" value="HIBADH-like_NADP-bd"/>
</dbReference>
<evidence type="ECO:0000259" key="4">
    <source>
        <dbReference type="Pfam" id="PF14833"/>
    </source>
</evidence>
<dbReference type="PANTHER" id="PTHR43060">
    <property type="entry name" value="3-HYDROXYISOBUTYRATE DEHYDROGENASE-LIKE 1, MITOCHONDRIAL-RELATED"/>
    <property type="match status" value="1"/>
</dbReference>
<dbReference type="SUPFAM" id="SSF48179">
    <property type="entry name" value="6-phosphogluconate dehydrogenase C-terminal domain-like"/>
    <property type="match status" value="1"/>
</dbReference>
<dbReference type="Proteomes" id="UP001210720">
    <property type="component" value="Unassembled WGS sequence"/>
</dbReference>
<dbReference type="InterPro" id="IPR015815">
    <property type="entry name" value="HIBADH-related"/>
</dbReference>
<feature type="domain" description="6-phosphogluconate dehydrogenase NADP-binding" evidence="3">
    <location>
        <begin position="16"/>
        <end position="176"/>
    </location>
</feature>
<evidence type="ECO:0000256" key="2">
    <source>
        <dbReference type="ARBA" id="ARBA00023027"/>
    </source>
</evidence>
<evidence type="ECO:0000256" key="1">
    <source>
        <dbReference type="ARBA" id="ARBA00023002"/>
    </source>
</evidence>
<dbReference type="EMBL" id="JAQIOY010000007">
    <property type="protein sequence ID" value="MDA7426166.1"/>
    <property type="molecule type" value="Genomic_DNA"/>
</dbReference>
<protein>
    <submittedName>
        <fullName evidence="5">NAD(P)-dependent oxidoreductase</fullName>
    </submittedName>
</protein>
<dbReference type="PIRSF" id="PIRSF000103">
    <property type="entry name" value="HIBADH"/>
    <property type="match status" value="1"/>
</dbReference>
<dbReference type="Gene3D" id="3.40.50.720">
    <property type="entry name" value="NAD(P)-binding Rossmann-like Domain"/>
    <property type="match status" value="1"/>
</dbReference>
<sequence length="308" mass="32652">MSAASKRRRNRVSKPKIGFIGLGLMGRAMVSCLQDAEYTLVVLGNRDRTGVEEALTRGATEAATARELTEASDIVLICVGNSDQVESRVYAEDGILAGAKPGQVVIDFGTSLPASTLKIGADLAAKSAHYLDAPLGRTPAHAKDGLLNIMCAGDETAFAEAKPVLDVLSENVFHLGKLGSGHTVKLLNNYFGMTAAMAMAEVFAVADAAGVNRTDVFNIMAAGPNYSPMMGFMHNYTQSGQIDLAFSVENAAKDLGYYSKMASDLGLHSRMSGCAENTLCEARDGGEGGLMIPEMIDWMTRNIGKEKT</sequence>
<dbReference type="Pfam" id="PF14833">
    <property type="entry name" value="NAD_binding_11"/>
    <property type="match status" value="1"/>
</dbReference>
<keyword evidence="6" id="KW-1185">Reference proteome</keyword>
<evidence type="ECO:0000313" key="5">
    <source>
        <dbReference type="EMBL" id="MDA7426166.1"/>
    </source>
</evidence>
<evidence type="ECO:0000313" key="6">
    <source>
        <dbReference type="Proteomes" id="UP001210720"/>
    </source>
</evidence>
<accession>A0ABT4XW47</accession>
<dbReference type="InterPro" id="IPR013328">
    <property type="entry name" value="6PGD_dom2"/>
</dbReference>
<gene>
    <name evidence="5" type="ORF">PFY00_15630</name>
</gene>
<dbReference type="SUPFAM" id="SSF51735">
    <property type="entry name" value="NAD(P)-binding Rossmann-fold domains"/>
    <property type="match status" value="1"/>
</dbReference>
<name>A0ABT4XW47_9RHOB</name>
<keyword evidence="2" id="KW-0520">NAD</keyword>
<dbReference type="RefSeq" id="WP_271433567.1">
    <property type="nucleotide sequence ID" value="NZ_JAQIOY010000007.1"/>
</dbReference>